<feature type="signal peptide" evidence="10">
    <location>
        <begin position="1"/>
        <end position="16"/>
    </location>
</feature>
<dbReference type="EC" id="1.4.3.-" evidence="9"/>
<keyword evidence="5 9" id="KW-0560">Oxidoreductase</keyword>
<comment type="cofactor">
    <cofactor evidence="9">
        <name>Cu cation</name>
        <dbReference type="ChEBI" id="CHEBI:23378"/>
    </cofactor>
    <text evidence="9">Contains 1 topaquinone per subunit.</text>
</comment>
<evidence type="ECO:0000259" key="13">
    <source>
        <dbReference type="Pfam" id="PF09248"/>
    </source>
</evidence>
<keyword evidence="10" id="KW-0732">Signal</keyword>
<dbReference type="InterPro" id="IPR036460">
    <property type="entry name" value="Cu_amine_oxidase_C_sf"/>
</dbReference>
<keyword evidence="15" id="KW-1185">Reference proteome</keyword>
<comment type="cofactor">
    <cofactor evidence="1">
        <name>Cu cation</name>
        <dbReference type="ChEBI" id="CHEBI:23378"/>
    </cofactor>
</comment>
<dbReference type="OrthoDB" id="3341590at2759"/>
<dbReference type="Pfam" id="PF02727">
    <property type="entry name" value="Cu_amine_oxidN2"/>
    <property type="match status" value="1"/>
</dbReference>
<evidence type="ECO:0000259" key="12">
    <source>
        <dbReference type="Pfam" id="PF02727"/>
    </source>
</evidence>
<dbReference type="GO" id="GO:0005886">
    <property type="term" value="C:plasma membrane"/>
    <property type="evidence" value="ECO:0007669"/>
    <property type="project" value="TreeGrafter"/>
</dbReference>
<dbReference type="Gene3D" id="3.10.450.40">
    <property type="match status" value="2"/>
</dbReference>
<evidence type="ECO:0000313" key="15">
    <source>
        <dbReference type="Proteomes" id="UP000297245"/>
    </source>
</evidence>
<dbReference type="PANTHER" id="PTHR10638:SF20">
    <property type="entry name" value="AMINE OXIDASE"/>
    <property type="match status" value="1"/>
</dbReference>
<feature type="active site" description="Schiff-base intermediate with substrate; via topaquinone" evidence="7">
    <location>
        <position position="456"/>
    </location>
</feature>
<evidence type="ECO:0000256" key="9">
    <source>
        <dbReference type="RuleBase" id="RU000672"/>
    </source>
</evidence>
<comment type="PTM">
    <text evidence="8 9">Topaquinone (TPQ) is generated by copper-dependent autoxidation of a specific tyrosyl residue.</text>
</comment>
<feature type="chain" id="PRO_5020719559" description="Amine oxidase" evidence="10">
    <location>
        <begin position="17"/>
        <end position="756"/>
    </location>
</feature>
<feature type="modified residue" description="2',4',5'-topaquinone" evidence="8">
    <location>
        <position position="456"/>
    </location>
</feature>
<evidence type="ECO:0000256" key="2">
    <source>
        <dbReference type="ARBA" id="ARBA00007983"/>
    </source>
</evidence>
<dbReference type="GO" id="GO:0009308">
    <property type="term" value="P:amine metabolic process"/>
    <property type="evidence" value="ECO:0007669"/>
    <property type="project" value="UniProtKB-UniRule"/>
</dbReference>
<dbReference type="EMBL" id="ML179317">
    <property type="protein sequence ID" value="THU91038.1"/>
    <property type="molecule type" value="Genomic_DNA"/>
</dbReference>
<keyword evidence="4 7" id="KW-0801">TPQ</keyword>
<comment type="similarity">
    <text evidence="2 9">Belongs to the copper/topaquinone oxidase family.</text>
</comment>
<evidence type="ECO:0000313" key="14">
    <source>
        <dbReference type="EMBL" id="THU91038.1"/>
    </source>
</evidence>
<gene>
    <name evidence="14" type="ORF">K435DRAFT_863752</name>
</gene>
<dbReference type="GO" id="GO:0005507">
    <property type="term" value="F:copper ion binding"/>
    <property type="evidence" value="ECO:0007669"/>
    <property type="project" value="InterPro"/>
</dbReference>
<dbReference type="Pfam" id="PF09248">
    <property type="entry name" value="DUF1965"/>
    <property type="match status" value="1"/>
</dbReference>
<dbReference type="AlphaFoldDB" id="A0A4S8LQC1"/>
<evidence type="ECO:0000256" key="5">
    <source>
        <dbReference type="ARBA" id="ARBA00023002"/>
    </source>
</evidence>
<keyword evidence="6 9" id="KW-0186">Copper</keyword>
<protein>
    <recommendedName>
        <fullName evidence="9">Amine oxidase</fullName>
        <ecNumber evidence="9">1.4.3.-</ecNumber>
    </recommendedName>
</protein>
<dbReference type="InterPro" id="IPR015798">
    <property type="entry name" value="Cu_amine_oxidase_C"/>
</dbReference>
<dbReference type="SUPFAM" id="SSF49998">
    <property type="entry name" value="Amine oxidase catalytic domain"/>
    <property type="match status" value="1"/>
</dbReference>
<reference evidence="14 15" key="1">
    <citation type="journal article" date="2019" name="Nat. Ecol. Evol.">
        <title>Megaphylogeny resolves global patterns of mushroom evolution.</title>
        <authorList>
            <person name="Varga T."/>
            <person name="Krizsan K."/>
            <person name="Foldi C."/>
            <person name="Dima B."/>
            <person name="Sanchez-Garcia M."/>
            <person name="Sanchez-Ramirez S."/>
            <person name="Szollosi G.J."/>
            <person name="Szarkandi J.G."/>
            <person name="Papp V."/>
            <person name="Albert L."/>
            <person name="Andreopoulos W."/>
            <person name="Angelini C."/>
            <person name="Antonin V."/>
            <person name="Barry K.W."/>
            <person name="Bougher N.L."/>
            <person name="Buchanan P."/>
            <person name="Buyck B."/>
            <person name="Bense V."/>
            <person name="Catcheside P."/>
            <person name="Chovatia M."/>
            <person name="Cooper J."/>
            <person name="Damon W."/>
            <person name="Desjardin D."/>
            <person name="Finy P."/>
            <person name="Geml J."/>
            <person name="Haridas S."/>
            <person name="Hughes K."/>
            <person name="Justo A."/>
            <person name="Karasinski D."/>
            <person name="Kautmanova I."/>
            <person name="Kiss B."/>
            <person name="Kocsube S."/>
            <person name="Kotiranta H."/>
            <person name="LaButti K.M."/>
            <person name="Lechner B.E."/>
            <person name="Liimatainen K."/>
            <person name="Lipzen A."/>
            <person name="Lukacs Z."/>
            <person name="Mihaltcheva S."/>
            <person name="Morgado L.N."/>
            <person name="Niskanen T."/>
            <person name="Noordeloos M.E."/>
            <person name="Ohm R.A."/>
            <person name="Ortiz-Santana B."/>
            <person name="Ovrebo C."/>
            <person name="Racz N."/>
            <person name="Riley R."/>
            <person name="Savchenko A."/>
            <person name="Shiryaev A."/>
            <person name="Soop K."/>
            <person name="Spirin V."/>
            <person name="Szebenyi C."/>
            <person name="Tomsovsky M."/>
            <person name="Tulloss R.E."/>
            <person name="Uehling J."/>
            <person name="Grigoriev I.V."/>
            <person name="Vagvolgyi C."/>
            <person name="Papp T."/>
            <person name="Martin F.M."/>
            <person name="Miettinen O."/>
            <person name="Hibbett D.S."/>
            <person name="Nagy L.G."/>
        </authorList>
    </citation>
    <scope>NUCLEOTIDE SEQUENCE [LARGE SCALE GENOMIC DNA]</scope>
    <source>
        <strain evidence="14 15">CBS 962.96</strain>
    </source>
</reference>
<evidence type="ECO:0000256" key="3">
    <source>
        <dbReference type="ARBA" id="ARBA00022723"/>
    </source>
</evidence>
<accession>A0A4S8LQC1</accession>
<feature type="domain" description="DUF1965" evidence="13">
    <location>
        <begin position="235"/>
        <end position="299"/>
    </location>
</feature>
<dbReference type="PANTHER" id="PTHR10638">
    <property type="entry name" value="COPPER AMINE OXIDASE"/>
    <property type="match status" value="1"/>
</dbReference>
<name>A0A4S8LQC1_DENBC</name>
<keyword evidence="3 9" id="KW-0479">Metal-binding</keyword>
<dbReference type="GO" id="GO:0008131">
    <property type="term" value="F:primary methylamine oxidase activity"/>
    <property type="evidence" value="ECO:0007669"/>
    <property type="project" value="InterPro"/>
</dbReference>
<dbReference type="InterPro" id="IPR016182">
    <property type="entry name" value="Cu_amine_oxidase_N-reg"/>
</dbReference>
<dbReference type="SUPFAM" id="SSF54416">
    <property type="entry name" value="Amine oxidase N-terminal region"/>
    <property type="match status" value="2"/>
</dbReference>
<dbReference type="Pfam" id="PF01179">
    <property type="entry name" value="Cu_amine_oxid"/>
    <property type="match status" value="1"/>
</dbReference>
<proteinExistence type="inferred from homology"/>
<dbReference type="GO" id="GO:0048038">
    <property type="term" value="F:quinone binding"/>
    <property type="evidence" value="ECO:0007669"/>
    <property type="project" value="InterPro"/>
</dbReference>
<evidence type="ECO:0000259" key="11">
    <source>
        <dbReference type="Pfam" id="PF01179"/>
    </source>
</evidence>
<feature type="domain" description="Copper amine oxidase N2-terminal" evidence="12">
    <location>
        <begin position="74"/>
        <end position="143"/>
    </location>
</feature>
<dbReference type="PRINTS" id="PR00766">
    <property type="entry name" value="CUDAOXIDASE"/>
</dbReference>
<evidence type="ECO:0000256" key="6">
    <source>
        <dbReference type="ARBA" id="ARBA00023008"/>
    </source>
</evidence>
<dbReference type="Proteomes" id="UP000297245">
    <property type="component" value="Unassembled WGS sequence"/>
</dbReference>
<organism evidence="14 15">
    <name type="scientific">Dendrothele bispora (strain CBS 962.96)</name>
    <dbReference type="NCBI Taxonomy" id="1314807"/>
    <lineage>
        <taxon>Eukaryota</taxon>
        <taxon>Fungi</taxon>
        <taxon>Dikarya</taxon>
        <taxon>Basidiomycota</taxon>
        <taxon>Agaricomycotina</taxon>
        <taxon>Agaricomycetes</taxon>
        <taxon>Agaricomycetidae</taxon>
        <taxon>Agaricales</taxon>
        <taxon>Agaricales incertae sedis</taxon>
        <taxon>Dendrothele</taxon>
    </lineage>
</organism>
<evidence type="ECO:0000256" key="1">
    <source>
        <dbReference type="ARBA" id="ARBA00001935"/>
    </source>
</evidence>
<dbReference type="InterPro" id="IPR015328">
    <property type="entry name" value="DUF1965"/>
</dbReference>
<evidence type="ECO:0000256" key="7">
    <source>
        <dbReference type="PIRSR" id="PIRSR600269-50"/>
    </source>
</evidence>
<feature type="domain" description="Copper amine oxidase catalytic" evidence="11">
    <location>
        <begin position="313"/>
        <end position="706"/>
    </location>
</feature>
<dbReference type="InterPro" id="IPR015800">
    <property type="entry name" value="Cu_amine_oxidase_N2"/>
</dbReference>
<evidence type="ECO:0000256" key="10">
    <source>
        <dbReference type="SAM" id="SignalP"/>
    </source>
</evidence>
<feature type="active site" description="Proton acceptor" evidence="7">
    <location>
        <position position="387"/>
    </location>
</feature>
<evidence type="ECO:0000256" key="8">
    <source>
        <dbReference type="PIRSR" id="PIRSR600269-51"/>
    </source>
</evidence>
<dbReference type="Gene3D" id="2.70.98.20">
    <property type="entry name" value="Copper amine oxidase, catalytic domain"/>
    <property type="match status" value="1"/>
</dbReference>
<dbReference type="InterPro" id="IPR000269">
    <property type="entry name" value="Cu_amine_oxidase"/>
</dbReference>
<evidence type="ECO:0000256" key="4">
    <source>
        <dbReference type="ARBA" id="ARBA00022772"/>
    </source>
</evidence>
<sequence>MRHILAPLVLVPLLLSFSPKSFYGVKSDAVPLQQCKSPLAQDASPPSPVNLWASLTTSETSSIQAWLGAPERQLNLTPAAESTLSDNTIFLIESYYPSKADALAHLSSPNTVSPPDRFARVTIHHGGDSEPSIKDYLVGPLPISEQTTMAPLTDIYRRDLPYNARGFISIVNELGAVFQQFTPELVAAIEDLFNATFQGGVNDTLTAGGGGPFSFDGSFRRVWVFWKRLVPGSWLHPISFFNYFDISGTDPSQWRLLKIVYNNQLFNSSDDFLHAYRNGTLERPTVSDPSDASWSSRKRVGSVRDLDDLPGPRSVSFAGLRFRVDRDRQYVSWMGWGMYLGFDRDMGLSLWDIRFKDERLIYQLAPQEAVTQYSGTDPMQTTSAYLDRFFGMGSDVRDLLPGYDCPQESVYLPATTYTPLGSVTVEKAICIFEQDTGKPITRHMGDPQESGAIKGYVLVFDYTFHFDGTIEVRVSASGYLQGGYWQPQNDAYGCKIHNVSMGTVHDHIMNFKVDLDIAGQENSLLETTTAQEEITLPWFDDDWGQTVVQQKITRKFISNESDVLLMYPPNFQGHYSIVNQDAKNAWENPRGYVLHPGASPIHNTVVGSKRLLENANWARYNLAVSRRKDTEPSSSTMWNANLPGSPAVNFHDFFDGESLVQEDLVMWINVGMHHLPTAEDSPNTKTNIATSSFLLTPLNYFDYDVTMESKNAILLTTTPEQQGGAYGFDDFGVNQSFNCIPEAPPPFEYSPSATFD</sequence>